<dbReference type="GO" id="GO:0046872">
    <property type="term" value="F:metal ion binding"/>
    <property type="evidence" value="ECO:0007669"/>
    <property type="project" value="InterPro"/>
</dbReference>
<proteinExistence type="inferred from homology"/>
<evidence type="ECO:0000313" key="6">
    <source>
        <dbReference type="Proteomes" id="UP000018458"/>
    </source>
</evidence>
<sequence length="374" mass="40926">MSIKKAFRIKSEIINFDDVTSLLTYLDLNKNDLLLTESRIFDKYLENKVKDARVIIRDNYISHGPNSENLIEKITAESGAQCSRVIGIGGGAVLDLAKLLALETAVPVKNLFAQNITLHKARELILIPTTPGTGSEVTQYCAVYVPDLGAQFILDDEALCADQAILCPEFLSGIPLKVLAASSFDAFVHAFESYLSPLATPFSQALAKDAMQKILEVWKDVTSLGAADLEKSYKQLQTAGTLSGLSYANAGCAAVHALSYPLSIRLKIPHGEANYLVFNEVLKIYAAKNPTGALDDIEEIIASTLNCTKENALIKSDNLCGTLMQRKPLSSYGMKENQILEFTDMVLTRQHMLIANGYVQLTVGEIAQIYKDLL</sequence>
<dbReference type="SUPFAM" id="SSF56796">
    <property type="entry name" value="Dehydroquinate synthase-like"/>
    <property type="match status" value="1"/>
</dbReference>
<comment type="caution">
    <text evidence="5">The sequence shown here is derived from an EMBL/GenBank/DDBJ whole genome shotgun (WGS) entry which is preliminary data.</text>
</comment>
<dbReference type="PANTHER" id="PTHR11496">
    <property type="entry name" value="ALCOHOL DEHYDROGENASE"/>
    <property type="match status" value="1"/>
</dbReference>
<dbReference type="Gene3D" id="3.40.50.1970">
    <property type="match status" value="1"/>
</dbReference>
<evidence type="ECO:0000313" key="5">
    <source>
        <dbReference type="EMBL" id="EFY07348.1"/>
    </source>
</evidence>
<evidence type="ECO:0000259" key="4">
    <source>
        <dbReference type="Pfam" id="PF25137"/>
    </source>
</evidence>
<comment type="similarity">
    <text evidence="1">Belongs to the iron-containing alcohol dehydrogenase family.</text>
</comment>
<protein>
    <submittedName>
        <fullName evidence="5">Alcohol dehydrogenase, iron-dependent</fullName>
        <ecNumber evidence="5">1.1.1.1</ecNumber>
    </submittedName>
</protein>
<keyword evidence="2 5" id="KW-0560">Oxidoreductase</keyword>
<dbReference type="InterPro" id="IPR056798">
    <property type="entry name" value="ADH_Fe_C"/>
</dbReference>
<dbReference type="Gene3D" id="1.20.1090.10">
    <property type="entry name" value="Dehydroquinate synthase-like - alpha domain"/>
    <property type="match status" value="1"/>
</dbReference>
<accession>E8LJF6</accession>
<dbReference type="InterPro" id="IPR039697">
    <property type="entry name" value="Alcohol_dehydrogenase_Fe"/>
</dbReference>
<dbReference type="Pfam" id="PF25137">
    <property type="entry name" value="ADH_Fe_C"/>
    <property type="match status" value="1"/>
</dbReference>
<dbReference type="EC" id="1.1.1.1" evidence="5"/>
<dbReference type="GO" id="GO:0004022">
    <property type="term" value="F:alcohol dehydrogenase (NAD+) activity"/>
    <property type="evidence" value="ECO:0007669"/>
    <property type="project" value="UniProtKB-EC"/>
</dbReference>
<name>E8LJF6_SUCHY</name>
<dbReference type="Pfam" id="PF00465">
    <property type="entry name" value="Fe-ADH"/>
    <property type="match status" value="1"/>
</dbReference>
<organism evidence="5 6">
    <name type="scientific">Succinatimonas hippei (strain DSM 22608 / JCM 16073 / KCTC 15190 / YIT 12066)</name>
    <dbReference type="NCBI Taxonomy" id="762983"/>
    <lineage>
        <taxon>Bacteria</taxon>
        <taxon>Pseudomonadati</taxon>
        <taxon>Pseudomonadota</taxon>
        <taxon>Gammaproteobacteria</taxon>
        <taxon>Aeromonadales</taxon>
        <taxon>Succinivibrionaceae</taxon>
        <taxon>Succinatimonas</taxon>
    </lineage>
</organism>
<evidence type="ECO:0000259" key="3">
    <source>
        <dbReference type="Pfam" id="PF00465"/>
    </source>
</evidence>
<evidence type="ECO:0000256" key="2">
    <source>
        <dbReference type="ARBA" id="ARBA00023002"/>
    </source>
</evidence>
<dbReference type="EMBL" id="AEVO01000040">
    <property type="protein sequence ID" value="EFY07348.1"/>
    <property type="molecule type" value="Genomic_DNA"/>
</dbReference>
<dbReference type="eggNOG" id="COG1454">
    <property type="taxonomic scope" value="Bacteria"/>
</dbReference>
<evidence type="ECO:0000256" key="1">
    <source>
        <dbReference type="ARBA" id="ARBA00007358"/>
    </source>
</evidence>
<dbReference type="AlphaFoldDB" id="E8LJF6"/>
<dbReference type="PANTHER" id="PTHR11496:SF102">
    <property type="entry name" value="ALCOHOL DEHYDROGENASE 4"/>
    <property type="match status" value="1"/>
</dbReference>
<feature type="domain" description="Fe-containing alcohol dehydrogenase-like C-terminal" evidence="4">
    <location>
        <begin position="180"/>
        <end position="373"/>
    </location>
</feature>
<dbReference type="STRING" id="762983.HMPREF9444_00833"/>
<dbReference type="Proteomes" id="UP000018458">
    <property type="component" value="Unassembled WGS sequence"/>
</dbReference>
<dbReference type="InterPro" id="IPR001670">
    <property type="entry name" value="ADH_Fe/GldA"/>
</dbReference>
<dbReference type="OrthoDB" id="9815791at2"/>
<dbReference type="HOGENOM" id="CLU_007207_0_0_6"/>
<dbReference type="RefSeq" id="WP_009143044.1">
    <property type="nucleotide sequence ID" value="NZ_GL830977.1"/>
</dbReference>
<reference evidence="5 6" key="1">
    <citation type="submission" date="2011-01" db="EMBL/GenBank/DDBJ databases">
        <authorList>
            <person name="Weinstock G."/>
            <person name="Sodergren E."/>
            <person name="Clifton S."/>
            <person name="Fulton L."/>
            <person name="Fulton B."/>
            <person name="Courtney L."/>
            <person name="Fronick C."/>
            <person name="Harrison M."/>
            <person name="Strong C."/>
            <person name="Farmer C."/>
            <person name="Delahaunty K."/>
            <person name="Markovic C."/>
            <person name="Hall O."/>
            <person name="Minx P."/>
            <person name="Tomlinson C."/>
            <person name="Mitreva M."/>
            <person name="Hou S."/>
            <person name="Chen J."/>
            <person name="Wollam A."/>
            <person name="Pepin K.H."/>
            <person name="Johnson M."/>
            <person name="Bhonagiri V."/>
            <person name="Zhang X."/>
            <person name="Suruliraj S."/>
            <person name="Warren W."/>
            <person name="Chinwalla A."/>
            <person name="Mardis E.R."/>
            <person name="Wilson R.K."/>
        </authorList>
    </citation>
    <scope>NUCLEOTIDE SEQUENCE [LARGE SCALE GENOMIC DNA]</scope>
    <source>
        <strain evidence="6">DSM 22608 / JCM 16073 / KCTC 15190 / YIT 12066</strain>
    </source>
</reference>
<keyword evidence="6" id="KW-1185">Reference proteome</keyword>
<gene>
    <name evidence="5" type="ORF">HMPREF9444_00833</name>
</gene>
<feature type="domain" description="Alcohol dehydrogenase iron-type/glycerol dehydrogenase GldA" evidence="3">
    <location>
        <begin position="29"/>
        <end position="166"/>
    </location>
</feature>